<name>A0A5C6FST5_9PLAN</name>
<dbReference type="Gene3D" id="3.40.720.10">
    <property type="entry name" value="Alkaline Phosphatase, subunit A"/>
    <property type="match status" value="1"/>
</dbReference>
<dbReference type="EMBL" id="SJPZ01000001">
    <property type="protein sequence ID" value="TWU64615.1"/>
    <property type="molecule type" value="Genomic_DNA"/>
</dbReference>
<keyword evidence="2 4" id="KW-0378">Hydrolase</keyword>
<dbReference type="Pfam" id="PF16347">
    <property type="entry name" value="SGSH_C"/>
    <property type="match status" value="1"/>
</dbReference>
<dbReference type="PANTHER" id="PTHR45953:SF1">
    <property type="entry name" value="IDURONATE 2-SULFATASE"/>
    <property type="match status" value="1"/>
</dbReference>
<evidence type="ECO:0000256" key="1">
    <source>
        <dbReference type="ARBA" id="ARBA00022723"/>
    </source>
</evidence>
<accession>A0A5C6FST5</accession>
<dbReference type="SUPFAM" id="SSF53649">
    <property type="entry name" value="Alkaline phosphatase-like"/>
    <property type="match status" value="1"/>
</dbReference>
<evidence type="ECO:0000259" key="3">
    <source>
        <dbReference type="Pfam" id="PF16347"/>
    </source>
</evidence>
<proteinExistence type="predicted"/>
<dbReference type="PANTHER" id="PTHR45953">
    <property type="entry name" value="IDURONATE 2-SULFATASE"/>
    <property type="match status" value="1"/>
</dbReference>
<dbReference type="RefSeq" id="WP_231604504.1">
    <property type="nucleotide sequence ID" value="NZ_SJPZ01000001.1"/>
</dbReference>
<comment type="caution">
    <text evidence="4">The sequence shown here is derived from an EMBL/GenBank/DDBJ whole genome shotgun (WGS) entry which is preliminary data.</text>
</comment>
<dbReference type="EC" id="3.1.6.6" evidence="4"/>
<evidence type="ECO:0000256" key="2">
    <source>
        <dbReference type="ARBA" id="ARBA00022801"/>
    </source>
</evidence>
<feature type="domain" description="N-sulphoglucosamine sulphohydrolase C-terminal" evidence="3">
    <location>
        <begin position="26"/>
        <end position="166"/>
    </location>
</feature>
<dbReference type="InterPro" id="IPR017850">
    <property type="entry name" value="Alkaline_phosphatase_core_sf"/>
</dbReference>
<dbReference type="AlphaFoldDB" id="A0A5C6FST5"/>
<sequence length="177" mass="19865">MSELETLGLADNTIVVLWGDHGWNLGDHTLWCKHSCFESSMHAPLIVRAPGMPRGQKTTGLTEFIDIYPSLCDLAGIEPPEHLQGRSFTPLLRDPVTPWKAAAIGRFQSGDTIRTDQFRFSEYTTPKGAQTARMLYDHSKDPLENINLSERSTHADQVRELTKQLHTWGPAPNPRGF</sequence>
<protein>
    <submittedName>
        <fullName evidence="4">Choline-sulfatase</fullName>
        <ecNumber evidence="4">3.1.6.6</ecNumber>
    </submittedName>
</protein>
<dbReference type="GO" id="GO:0047753">
    <property type="term" value="F:choline-sulfatase activity"/>
    <property type="evidence" value="ECO:0007669"/>
    <property type="project" value="UniProtKB-EC"/>
</dbReference>
<organism evidence="4 5">
    <name type="scientific">Crateriforma conspicua</name>
    <dbReference type="NCBI Taxonomy" id="2527996"/>
    <lineage>
        <taxon>Bacteria</taxon>
        <taxon>Pseudomonadati</taxon>
        <taxon>Planctomycetota</taxon>
        <taxon>Planctomycetia</taxon>
        <taxon>Planctomycetales</taxon>
        <taxon>Planctomycetaceae</taxon>
        <taxon>Crateriforma</taxon>
    </lineage>
</organism>
<keyword evidence="1" id="KW-0479">Metal-binding</keyword>
<evidence type="ECO:0000313" key="5">
    <source>
        <dbReference type="Proteomes" id="UP000316476"/>
    </source>
</evidence>
<gene>
    <name evidence="4" type="primary">betC_4</name>
    <name evidence="4" type="ORF">V7x_01590</name>
</gene>
<reference evidence="4 5" key="1">
    <citation type="submission" date="2019-02" db="EMBL/GenBank/DDBJ databases">
        <title>Deep-cultivation of Planctomycetes and their phenomic and genomic characterization uncovers novel biology.</title>
        <authorList>
            <person name="Wiegand S."/>
            <person name="Jogler M."/>
            <person name="Boedeker C."/>
            <person name="Pinto D."/>
            <person name="Vollmers J."/>
            <person name="Rivas-Marin E."/>
            <person name="Kohn T."/>
            <person name="Peeters S.H."/>
            <person name="Heuer A."/>
            <person name="Rast P."/>
            <person name="Oberbeckmann S."/>
            <person name="Bunk B."/>
            <person name="Jeske O."/>
            <person name="Meyerdierks A."/>
            <person name="Storesund J.E."/>
            <person name="Kallscheuer N."/>
            <person name="Luecker S."/>
            <person name="Lage O.M."/>
            <person name="Pohl T."/>
            <person name="Merkel B.J."/>
            <person name="Hornburger P."/>
            <person name="Mueller R.-W."/>
            <person name="Bruemmer F."/>
            <person name="Labrenz M."/>
            <person name="Spormann A.M."/>
            <person name="Op Den Camp H."/>
            <person name="Overmann J."/>
            <person name="Amann R."/>
            <person name="Jetten M.S.M."/>
            <person name="Mascher T."/>
            <person name="Medema M.H."/>
            <person name="Devos D.P."/>
            <person name="Kaster A.-K."/>
            <person name="Ovreas L."/>
            <person name="Rohde M."/>
            <person name="Galperin M.Y."/>
            <person name="Jogler C."/>
        </authorList>
    </citation>
    <scope>NUCLEOTIDE SEQUENCE [LARGE SCALE GENOMIC DNA]</scope>
    <source>
        <strain evidence="4 5">V7</strain>
    </source>
</reference>
<evidence type="ECO:0000313" key="4">
    <source>
        <dbReference type="EMBL" id="TWU64615.1"/>
    </source>
</evidence>
<dbReference type="GO" id="GO:0005737">
    <property type="term" value="C:cytoplasm"/>
    <property type="evidence" value="ECO:0007669"/>
    <property type="project" value="TreeGrafter"/>
</dbReference>
<dbReference type="InterPro" id="IPR032506">
    <property type="entry name" value="SGSH_C"/>
</dbReference>
<dbReference type="GO" id="GO:0046872">
    <property type="term" value="F:metal ion binding"/>
    <property type="evidence" value="ECO:0007669"/>
    <property type="project" value="UniProtKB-KW"/>
</dbReference>
<dbReference type="Proteomes" id="UP000316476">
    <property type="component" value="Unassembled WGS sequence"/>
</dbReference>